<gene>
    <name evidence="2" type="ORF">GBA65_07875</name>
</gene>
<dbReference type="Proteomes" id="UP000502706">
    <property type="component" value="Chromosome"/>
</dbReference>
<dbReference type="AlphaFoldDB" id="A0A6G8PW87"/>
<feature type="region of interest" description="Disordered" evidence="1">
    <location>
        <begin position="27"/>
        <end position="72"/>
    </location>
</feature>
<keyword evidence="3" id="KW-1185">Reference proteome</keyword>
<protein>
    <submittedName>
        <fullName evidence="2">Uncharacterized protein</fullName>
    </submittedName>
</protein>
<accession>A0A6G8PW87</accession>
<feature type="compositionally biased region" description="Pro residues" evidence="1">
    <location>
        <begin position="31"/>
        <end position="45"/>
    </location>
</feature>
<dbReference type="EMBL" id="CP045121">
    <property type="protein sequence ID" value="QIN78456.1"/>
    <property type="molecule type" value="Genomic_DNA"/>
</dbReference>
<sequence>MFGGLPSECPFRFASRTTLVPGVLSDLSNPCLPPDPFRPSESPTPRPRHMPRPPEPGVPAFDARQRHLGVRR</sequence>
<name>A0A6G8PW87_9ACTN</name>
<evidence type="ECO:0000256" key="1">
    <source>
        <dbReference type="SAM" id="MobiDB-lite"/>
    </source>
</evidence>
<dbReference type="KEGG" id="rmar:GBA65_07875"/>
<evidence type="ECO:0000313" key="2">
    <source>
        <dbReference type="EMBL" id="QIN78456.1"/>
    </source>
</evidence>
<reference evidence="2 3" key="1">
    <citation type="submission" date="2019-10" db="EMBL/GenBank/DDBJ databases">
        <title>Rubrobacter sp nov SCSIO 52915 isolated from a deep-sea sediment in the South China Sea.</title>
        <authorList>
            <person name="Chen R.W."/>
        </authorList>
    </citation>
    <scope>NUCLEOTIDE SEQUENCE [LARGE SCALE GENOMIC DNA]</scope>
    <source>
        <strain evidence="2 3">SCSIO 52915</strain>
    </source>
</reference>
<evidence type="ECO:0000313" key="3">
    <source>
        <dbReference type="Proteomes" id="UP000502706"/>
    </source>
</evidence>
<proteinExistence type="predicted"/>
<organism evidence="2 3">
    <name type="scientific">Rubrobacter marinus</name>
    <dbReference type="NCBI Taxonomy" id="2653852"/>
    <lineage>
        <taxon>Bacteria</taxon>
        <taxon>Bacillati</taxon>
        <taxon>Actinomycetota</taxon>
        <taxon>Rubrobacteria</taxon>
        <taxon>Rubrobacterales</taxon>
        <taxon>Rubrobacteraceae</taxon>
        <taxon>Rubrobacter</taxon>
    </lineage>
</organism>